<reference evidence="2 3" key="1">
    <citation type="submission" date="2019-03" db="EMBL/GenBank/DDBJ databases">
        <title>Genomic Encyclopedia of Type Strains, Phase IV (KMG-IV): sequencing the most valuable type-strain genomes for metagenomic binning, comparative biology and taxonomic classification.</title>
        <authorList>
            <person name="Goeker M."/>
        </authorList>
    </citation>
    <scope>NUCLEOTIDE SEQUENCE [LARGE SCALE GENOMIC DNA]</scope>
    <source>
        <strain evidence="2 3">DSM 15505</strain>
    </source>
</reference>
<dbReference type="Proteomes" id="UP000295830">
    <property type="component" value="Unassembled WGS sequence"/>
</dbReference>
<feature type="transmembrane region" description="Helical" evidence="1">
    <location>
        <begin position="117"/>
        <end position="143"/>
    </location>
</feature>
<feature type="transmembrane region" description="Helical" evidence="1">
    <location>
        <begin position="77"/>
        <end position="97"/>
    </location>
</feature>
<accession>A0A4R7K0Y6</accession>
<gene>
    <name evidence="2" type="ORF">DES49_1363</name>
</gene>
<comment type="caution">
    <text evidence="2">The sequence shown here is derived from an EMBL/GenBank/DDBJ whole genome shotgun (WGS) entry which is preliminary data.</text>
</comment>
<keyword evidence="1" id="KW-1133">Transmembrane helix</keyword>
<organism evidence="2 3">
    <name type="scientific">Halospina denitrificans</name>
    <dbReference type="NCBI Taxonomy" id="332522"/>
    <lineage>
        <taxon>Bacteria</taxon>
        <taxon>Pseudomonadati</taxon>
        <taxon>Pseudomonadota</taxon>
        <taxon>Gammaproteobacteria</taxon>
        <taxon>Halospina</taxon>
    </lineage>
</organism>
<dbReference type="NCBIfam" id="NF038216">
    <property type="entry name" value="ABZJ_00895_fam"/>
    <property type="match status" value="1"/>
</dbReference>
<keyword evidence="1" id="KW-0472">Membrane</keyword>
<evidence type="ECO:0000256" key="1">
    <source>
        <dbReference type="SAM" id="Phobius"/>
    </source>
</evidence>
<evidence type="ECO:0000313" key="2">
    <source>
        <dbReference type="EMBL" id="TDT43543.1"/>
    </source>
</evidence>
<dbReference type="OrthoDB" id="6903628at2"/>
<dbReference type="AlphaFoldDB" id="A0A4R7K0Y6"/>
<feature type="transmembrane region" description="Helical" evidence="1">
    <location>
        <begin position="12"/>
        <end position="34"/>
    </location>
</feature>
<proteinExistence type="predicted"/>
<keyword evidence="1" id="KW-0812">Transmembrane</keyword>
<sequence>MEGRSSFARYVWFFTAINVAIIILLGAINAIFAIDAGSGPAIAAFFVSTAAPAQAFVKDHHRLPTQAERKRLVRWCFVAYLGLTAVWLSLLLILLMAQPGPLLPEQALPESVGMGSIILILLISLAFGLLLAYGLLVLGIKIFSKQAVKALEKQGVIERQENETTESPEKS</sequence>
<dbReference type="EMBL" id="SOAX01000002">
    <property type="protein sequence ID" value="TDT43543.1"/>
    <property type="molecule type" value="Genomic_DNA"/>
</dbReference>
<evidence type="ECO:0000313" key="3">
    <source>
        <dbReference type="Proteomes" id="UP000295830"/>
    </source>
</evidence>
<name>A0A4R7K0Y6_9GAMM</name>
<dbReference type="RefSeq" id="WP_133735608.1">
    <property type="nucleotide sequence ID" value="NZ_SOAX01000002.1"/>
</dbReference>
<keyword evidence="3" id="KW-1185">Reference proteome</keyword>
<dbReference type="InterPro" id="IPR047730">
    <property type="entry name" value="ABZJ_00895-like"/>
</dbReference>
<protein>
    <submittedName>
        <fullName evidence="2">Uncharacterized protein</fullName>
    </submittedName>
</protein>